<dbReference type="PANTHER" id="PTHR43792">
    <property type="entry name" value="GNAT FAMILY, PUTATIVE (AFU_ORTHOLOGUE AFUA_3G00765)-RELATED-RELATED"/>
    <property type="match status" value="1"/>
</dbReference>
<evidence type="ECO:0000313" key="2">
    <source>
        <dbReference type="EMBL" id="GAA5149454.1"/>
    </source>
</evidence>
<dbReference type="PANTHER" id="PTHR43792:SF1">
    <property type="entry name" value="N-ACETYLTRANSFERASE DOMAIN-CONTAINING PROTEIN"/>
    <property type="match status" value="1"/>
</dbReference>
<dbReference type="Gene3D" id="3.40.630.30">
    <property type="match status" value="1"/>
</dbReference>
<dbReference type="Proteomes" id="UP001500221">
    <property type="component" value="Unassembled WGS sequence"/>
</dbReference>
<dbReference type="InterPro" id="IPR016181">
    <property type="entry name" value="Acyl_CoA_acyltransferase"/>
</dbReference>
<sequence length="176" mass="18973">MLDLRPMSVADADELFVIYRDTAMWAYDPARRHADPATTRSYCERAAARWDVDGLSYWTARLASSGEVIGSGGAQRHTTPGGSGGSCWNLNYRIATAHQGHGHATALLRAALAAAAERDDDLARIAWIDATNPASARVAARAGLRDHGARLGAADRVVRHAWTDRPLDDVRFPPAG</sequence>
<dbReference type="InterPro" id="IPR000182">
    <property type="entry name" value="GNAT_dom"/>
</dbReference>
<dbReference type="InterPro" id="IPR051531">
    <property type="entry name" value="N-acetyltransferase"/>
</dbReference>
<keyword evidence="3" id="KW-1185">Reference proteome</keyword>
<evidence type="ECO:0000259" key="1">
    <source>
        <dbReference type="PROSITE" id="PS51186"/>
    </source>
</evidence>
<protein>
    <recommendedName>
        <fullName evidence="1">N-acetyltransferase domain-containing protein</fullName>
    </recommendedName>
</protein>
<dbReference type="Pfam" id="PF13302">
    <property type="entry name" value="Acetyltransf_3"/>
    <property type="match status" value="1"/>
</dbReference>
<feature type="domain" description="N-acetyltransferase" evidence="1">
    <location>
        <begin position="2"/>
        <end position="168"/>
    </location>
</feature>
<gene>
    <name evidence="2" type="ORF">GCM10023340_24740</name>
</gene>
<proteinExistence type="predicted"/>
<dbReference type="RefSeq" id="WP_345458767.1">
    <property type="nucleotide sequence ID" value="NZ_BAABKG010000003.1"/>
</dbReference>
<accession>A0ABP9PRG3</accession>
<comment type="caution">
    <text evidence="2">The sequence shown here is derived from an EMBL/GenBank/DDBJ whole genome shotgun (WGS) entry which is preliminary data.</text>
</comment>
<dbReference type="EMBL" id="BAABKG010000003">
    <property type="protein sequence ID" value="GAA5149454.1"/>
    <property type="molecule type" value="Genomic_DNA"/>
</dbReference>
<evidence type="ECO:0000313" key="3">
    <source>
        <dbReference type="Proteomes" id="UP001500221"/>
    </source>
</evidence>
<dbReference type="SUPFAM" id="SSF55729">
    <property type="entry name" value="Acyl-CoA N-acyltransferases (Nat)"/>
    <property type="match status" value="1"/>
</dbReference>
<dbReference type="PROSITE" id="PS51186">
    <property type="entry name" value="GNAT"/>
    <property type="match status" value="1"/>
</dbReference>
<organism evidence="2 3">
    <name type="scientific">Nocardioides marinquilinus</name>
    <dbReference type="NCBI Taxonomy" id="1210400"/>
    <lineage>
        <taxon>Bacteria</taxon>
        <taxon>Bacillati</taxon>
        <taxon>Actinomycetota</taxon>
        <taxon>Actinomycetes</taxon>
        <taxon>Propionibacteriales</taxon>
        <taxon>Nocardioidaceae</taxon>
        <taxon>Nocardioides</taxon>
    </lineage>
</organism>
<name>A0ABP9PRG3_9ACTN</name>
<reference evidence="3" key="1">
    <citation type="journal article" date="2019" name="Int. J. Syst. Evol. Microbiol.">
        <title>The Global Catalogue of Microorganisms (GCM) 10K type strain sequencing project: providing services to taxonomists for standard genome sequencing and annotation.</title>
        <authorList>
            <consortium name="The Broad Institute Genomics Platform"/>
            <consortium name="The Broad Institute Genome Sequencing Center for Infectious Disease"/>
            <person name="Wu L."/>
            <person name="Ma J."/>
        </authorList>
    </citation>
    <scope>NUCLEOTIDE SEQUENCE [LARGE SCALE GENOMIC DNA]</scope>
    <source>
        <strain evidence="3">JCM 18459</strain>
    </source>
</reference>